<evidence type="ECO:0000313" key="2">
    <source>
        <dbReference type="EMBL" id="TYK27979.1"/>
    </source>
</evidence>
<sequence length="108" mass="12469">MQASSTVIGNCLIDDFRFMSTNRSIPREIVHKARSNLEVNISYQKSWRTKEHMVKILHGDTVESYALIPRFFDKLVESNPESINSVFKDLRELPVATMLCSIRDVPQK</sequence>
<dbReference type="OrthoDB" id="1303904at2759"/>
<evidence type="ECO:0000313" key="4">
    <source>
        <dbReference type="Proteomes" id="UP000321947"/>
    </source>
</evidence>
<evidence type="ECO:0000313" key="1">
    <source>
        <dbReference type="EMBL" id="KAA0066831.1"/>
    </source>
</evidence>
<comment type="caution">
    <text evidence="1">The sequence shown here is derived from an EMBL/GenBank/DDBJ whole genome shotgun (WGS) entry which is preliminary data.</text>
</comment>
<dbReference type="EMBL" id="SSTE01000806">
    <property type="protein sequence ID" value="KAA0066831.1"/>
    <property type="molecule type" value="Genomic_DNA"/>
</dbReference>
<evidence type="ECO:0000313" key="3">
    <source>
        <dbReference type="Proteomes" id="UP000321393"/>
    </source>
</evidence>
<dbReference type="EMBL" id="SSTD01002424">
    <property type="protein sequence ID" value="TYK27979.1"/>
    <property type="molecule type" value="Genomic_DNA"/>
</dbReference>
<accession>A0A5A7VMF1</accession>
<dbReference type="Proteomes" id="UP000321947">
    <property type="component" value="Unassembled WGS sequence"/>
</dbReference>
<protein>
    <submittedName>
        <fullName evidence="1">Uncharacterized protein</fullName>
    </submittedName>
</protein>
<organism evidence="1 3">
    <name type="scientific">Cucumis melo var. makuwa</name>
    <name type="common">Oriental melon</name>
    <dbReference type="NCBI Taxonomy" id="1194695"/>
    <lineage>
        <taxon>Eukaryota</taxon>
        <taxon>Viridiplantae</taxon>
        <taxon>Streptophyta</taxon>
        <taxon>Embryophyta</taxon>
        <taxon>Tracheophyta</taxon>
        <taxon>Spermatophyta</taxon>
        <taxon>Magnoliopsida</taxon>
        <taxon>eudicotyledons</taxon>
        <taxon>Gunneridae</taxon>
        <taxon>Pentapetalae</taxon>
        <taxon>rosids</taxon>
        <taxon>fabids</taxon>
        <taxon>Cucurbitales</taxon>
        <taxon>Cucurbitaceae</taxon>
        <taxon>Benincaseae</taxon>
        <taxon>Cucumis</taxon>
    </lineage>
</organism>
<dbReference type="Proteomes" id="UP000321393">
    <property type="component" value="Unassembled WGS sequence"/>
</dbReference>
<gene>
    <name evidence="2" type="ORF">E5676_scaffold384G001840</name>
    <name evidence="1" type="ORF">E6C27_scaffold271G001900</name>
</gene>
<proteinExistence type="predicted"/>
<reference evidence="3 4" key="1">
    <citation type="submission" date="2019-08" db="EMBL/GenBank/DDBJ databases">
        <title>Draft genome sequences of two oriental melons (Cucumis melo L. var makuwa).</title>
        <authorList>
            <person name="Kwon S.-Y."/>
        </authorList>
    </citation>
    <scope>NUCLEOTIDE SEQUENCE [LARGE SCALE GENOMIC DNA]</scope>
    <source>
        <strain evidence="4">cv. Chang Bougi</strain>
        <strain evidence="3">cv. SW 3</strain>
        <tissue evidence="1">Leaf</tissue>
    </source>
</reference>
<name>A0A5A7VMF1_CUCMM</name>
<dbReference type="AlphaFoldDB" id="A0A5A7VMF1"/>